<keyword evidence="2" id="KW-0472">Membrane</keyword>
<reference evidence="3 4" key="1">
    <citation type="journal article" date="2019" name="Int. J. Syst. Evol. Microbiol.">
        <title>The Global Catalogue of Microorganisms (GCM) 10K type strain sequencing project: providing services to taxonomists for standard genome sequencing and annotation.</title>
        <authorList>
            <consortium name="The Broad Institute Genomics Platform"/>
            <consortium name="The Broad Institute Genome Sequencing Center for Infectious Disease"/>
            <person name="Wu L."/>
            <person name="Ma J."/>
        </authorList>
    </citation>
    <scope>NUCLEOTIDE SEQUENCE [LARGE SCALE GENOMIC DNA]</scope>
    <source>
        <strain evidence="3 4">JCM 4087</strain>
    </source>
</reference>
<feature type="compositionally biased region" description="Low complexity" evidence="1">
    <location>
        <begin position="458"/>
        <end position="467"/>
    </location>
</feature>
<gene>
    <name evidence="3" type="ORF">GCM10020221_08490</name>
</gene>
<feature type="region of interest" description="Disordered" evidence="1">
    <location>
        <begin position="122"/>
        <end position="158"/>
    </location>
</feature>
<feature type="compositionally biased region" description="Low complexity" evidence="1">
    <location>
        <begin position="407"/>
        <end position="420"/>
    </location>
</feature>
<protein>
    <recommendedName>
        <fullName evidence="5">Integral membrane protein</fullName>
    </recommendedName>
</protein>
<name>A0ABN3WGA7_STRTU</name>
<evidence type="ECO:0000256" key="1">
    <source>
        <dbReference type="SAM" id="MobiDB-lite"/>
    </source>
</evidence>
<evidence type="ECO:0000256" key="2">
    <source>
        <dbReference type="SAM" id="Phobius"/>
    </source>
</evidence>
<feature type="compositionally biased region" description="Basic residues" evidence="1">
    <location>
        <begin position="281"/>
        <end position="291"/>
    </location>
</feature>
<organism evidence="3 4">
    <name type="scientific">Streptomyces thioluteus</name>
    <dbReference type="NCBI Taxonomy" id="66431"/>
    <lineage>
        <taxon>Bacteria</taxon>
        <taxon>Bacillati</taxon>
        <taxon>Actinomycetota</taxon>
        <taxon>Actinomycetes</taxon>
        <taxon>Kitasatosporales</taxon>
        <taxon>Streptomycetaceae</taxon>
        <taxon>Streptomyces</taxon>
    </lineage>
</organism>
<comment type="caution">
    <text evidence="3">The sequence shown here is derived from an EMBL/GenBank/DDBJ whole genome shotgun (WGS) entry which is preliminary data.</text>
</comment>
<feature type="region of interest" description="Disordered" evidence="1">
    <location>
        <begin position="259"/>
        <end position="302"/>
    </location>
</feature>
<sequence>MKVPSDPAQVSGNHLSFRVQLARPPHRARQFAGIAADTTQLPTVKGPARRRAPVVWSGRAAPGDAAPTQLLEAMHAAVGGGGDAGATQVLPRLGVDGDAPATVVGPRGPAEQTQLLRGMRPTTGAFDEQPYPNGEFDDEADWPDEDDDPTGRSLQGGDSVRHAYYPGRRMNLGVVLLPLRIFLGLISVYAGMGKLCDPVYFDGGRRGSMVTWLTSLHPWAAAAPLREFALAHPVGSGLTVALPPDHRRRPDDLRSLAAARRRRRGPAVHRADGHRQLARAPRLRHARHHLPGRLEPAGHRRRPLLLRRRPGWPGEAWRRLGPRAALGDLRRRVLRRGAVMATVLIGLTLLTGSMLGGAVRSAQPATRPGAPSAPPVNSLPGSPLPQRPESGNTPRGTHGPAGPGSPRPSATSHRTATPVRHAARPRAPSSPPRDRPVPAVRSHPRADPVPRPRRDQRPAAPAAPAQPHGRRDQRRYGGSGSSGGTGSSGGLTAAVRRRSDGPSSADAARRARNVACCTHWGGTGRRRPIPWSPLMFAAVAVGQSFAVSMARQYDPCGSGIRPGGAPGQPGERGALVVAALRQQVREARREDVDCPR</sequence>
<feature type="region of interest" description="Disordered" evidence="1">
    <location>
        <begin position="360"/>
        <end position="509"/>
    </location>
</feature>
<keyword evidence="2" id="KW-0812">Transmembrane</keyword>
<keyword evidence="4" id="KW-1185">Reference proteome</keyword>
<proteinExistence type="predicted"/>
<accession>A0ABN3WGA7</accession>
<feature type="compositionally biased region" description="Gly residues" evidence="1">
    <location>
        <begin position="477"/>
        <end position="489"/>
    </location>
</feature>
<evidence type="ECO:0000313" key="3">
    <source>
        <dbReference type="EMBL" id="GAA2915121.1"/>
    </source>
</evidence>
<dbReference type="EMBL" id="BAAAXZ010000033">
    <property type="protein sequence ID" value="GAA2915121.1"/>
    <property type="molecule type" value="Genomic_DNA"/>
</dbReference>
<dbReference type="Proteomes" id="UP001501102">
    <property type="component" value="Unassembled WGS sequence"/>
</dbReference>
<feature type="compositionally biased region" description="Basic and acidic residues" evidence="1">
    <location>
        <begin position="444"/>
        <end position="457"/>
    </location>
</feature>
<feature type="compositionally biased region" description="Acidic residues" evidence="1">
    <location>
        <begin position="135"/>
        <end position="148"/>
    </location>
</feature>
<keyword evidence="2" id="KW-1133">Transmembrane helix</keyword>
<dbReference type="PANTHER" id="PTHR39157">
    <property type="entry name" value="INTEGRAL MEMBRANE PROTEIN-RELATED"/>
    <property type="match status" value="1"/>
</dbReference>
<evidence type="ECO:0000313" key="4">
    <source>
        <dbReference type="Proteomes" id="UP001501102"/>
    </source>
</evidence>
<evidence type="ECO:0008006" key="5">
    <source>
        <dbReference type="Google" id="ProtNLM"/>
    </source>
</evidence>
<feature type="transmembrane region" description="Helical" evidence="2">
    <location>
        <begin position="170"/>
        <end position="190"/>
    </location>
</feature>
<feature type="transmembrane region" description="Helical" evidence="2">
    <location>
        <begin position="338"/>
        <end position="359"/>
    </location>
</feature>
<dbReference type="PANTHER" id="PTHR39157:SF1">
    <property type="entry name" value="DOXX FAMILY PROTEIN"/>
    <property type="match status" value="1"/>
</dbReference>